<evidence type="ECO:0000256" key="5">
    <source>
        <dbReference type="SAM" id="Phobius"/>
    </source>
</evidence>
<proteinExistence type="predicted"/>
<evidence type="ECO:0000256" key="3">
    <source>
        <dbReference type="ARBA" id="ARBA00022989"/>
    </source>
</evidence>
<dbReference type="PROSITE" id="PS50850">
    <property type="entry name" value="MFS"/>
    <property type="match status" value="1"/>
</dbReference>
<evidence type="ECO:0000256" key="2">
    <source>
        <dbReference type="ARBA" id="ARBA00022692"/>
    </source>
</evidence>
<feature type="transmembrane region" description="Helical" evidence="5">
    <location>
        <begin position="351"/>
        <end position="374"/>
    </location>
</feature>
<feature type="transmembrane region" description="Helical" evidence="5">
    <location>
        <begin position="118"/>
        <end position="136"/>
    </location>
</feature>
<evidence type="ECO:0000259" key="6">
    <source>
        <dbReference type="PROSITE" id="PS50850"/>
    </source>
</evidence>
<dbReference type="Gene3D" id="1.20.1250.20">
    <property type="entry name" value="MFS general substrate transporter like domains"/>
    <property type="match status" value="2"/>
</dbReference>
<feature type="transmembrane region" description="Helical" evidence="5">
    <location>
        <begin position="81"/>
        <end position="106"/>
    </location>
</feature>
<evidence type="ECO:0000313" key="7">
    <source>
        <dbReference type="EMBL" id="MBP2415147.1"/>
    </source>
</evidence>
<feature type="transmembrane region" description="Helical" evidence="5">
    <location>
        <begin position="44"/>
        <end position="69"/>
    </location>
</feature>
<dbReference type="InterPro" id="IPR036259">
    <property type="entry name" value="MFS_trans_sf"/>
</dbReference>
<dbReference type="RefSeq" id="WP_307803683.1">
    <property type="nucleotide sequence ID" value="NZ_BAAAMH010000008.1"/>
</dbReference>
<feature type="domain" description="Major facilitator superfamily (MFS) profile" evidence="6">
    <location>
        <begin position="255"/>
        <end position="444"/>
    </location>
</feature>
<feature type="transmembrane region" description="Helical" evidence="5">
    <location>
        <begin position="203"/>
        <end position="225"/>
    </location>
</feature>
<dbReference type="Proteomes" id="UP000758168">
    <property type="component" value="Unassembled WGS sequence"/>
</dbReference>
<dbReference type="InterPro" id="IPR011701">
    <property type="entry name" value="MFS"/>
</dbReference>
<keyword evidence="8" id="KW-1185">Reference proteome</keyword>
<evidence type="ECO:0000313" key="8">
    <source>
        <dbReference type="Proteomes" id="UP000758168"/>
    </source>
</evidence>
<dbReference type="SUPFAM" id="SSF103473">
    <property type="entry name" value="MFS general substrate transporter"/>
    <property type="match status" value="1"/>
</dbReference>
<reference evidence="7 8" key="1">
    <citation type="submission" date="2021-03" db="EMBL/GenBank/DDBJ databases">
        <title>Sequencing the genomes of 1000 actinobacteria strains.</title>
        <authorList>
            <person name="Klenk H.-P."/>
        </authorList>
    </citation>
    <scope>NUCLEOTIDE SEQUENCE [LARGE SCALE GENOMIC DNA]</scope>
    <source>
        <strain evidence="7 8">DSM 12936</strain>
    </source>
</reference>
<name>A0ABS4Z271_9ACTN</name>
<evidence type="ECO:0000256" key="4">
    <source>
        <dbReference type="ARBA" id="ARBA00023136"/>
    </source>
</evidence>
<feature type="transmembrane region" description="Helical" evidence="5">
    <location>
        <begin position="292"/>
        <end position="314"/>
    </location>
</feature>
<dbReference type="PANTHER" id="PTHR23528">
    <property type="match status" value="1"/>
</dbReference>
<dbReference type="InterPro" id="IPR020846">
    <property type="entry name" value="MFS_dom"/>
</dbReference>
<feature type="transmembrane region" description="Helical" evidence="5">
    <location>
        <begin position="326"/>
        <end position="345"/>
    </location>
</feature>
<keyword evidence="4 5" id="KW-0472">Membrane</keyword>
<feature type="transmembrane region" description="Helical" evidence="5">
    <location>
        <begin position="421"/>
        <end position="440"/>
    </location>
</feature>
<accession>A0ABS4Z271</accession>
<keyword evidence="2 5" id="KW-0812">Transmembrane</keyword>
<protein>
    <submittedName>
        <fullName evidence="7">MFS family permease</fullName>
    </submittedName>
</protein>
<dbReference type="EMBL" id="JAGIOB010000001">
    <property type="protein sequence ID" value="MBP2415147.1"/>
    <property type="molecule type" value="Genomic_DNA"/>
</dbReference>
<feature type="transmembrane region" description="Helical" evidence="5">
    <location>
        <begin position="395"/>
        <end position="415"/>
    </location>
</feature>
<comment type="caution">
    <text evidence="7">The sequence shown here is derived from an EMBL/GenBank/DDBJ whole genome shotgun (WGS) entry which is preliminary data.</text>
</comment>
<keyword evidence="3 5" id="KW-1133">Transmembrane helix</keyword>
<organism evidence="7 8">
    <name type="scientific">Microlunatus capsulatus</name>
    <dbReference type="NCBI Taxonomy" id="99117"/>
    <lineage>
        <taxon>Bacteria</taxon>
        <taxon>Bacillati</taxon>
        <taxon>Actinomycetota</taxon>
        <taxon>Actinomycetes</taxon>
        <taxon>Propionibacteriales</taxon>
        <taxon>Propionibacteriaceae</taxon>
        <taxon>Microlunatus</taxon>
    </lineage>
</organism>
<dbReference type="Pfam" id="PF07690">
    <property type="entry name" value="MFS_1"/>
    <property type="match status" value="1"/>
</dbReference>
<dbReference type="PANTHER" id="PTHR23528:SF1">
    <property type="entry name" value="MAJOR FACILITATOR SUPERFAMILY (MFS) PROFILE DOMAIN-CONTAINING PROTEIN"/>
    <property type="match status" value="1"/>
</dbReference>
<sequence length="444" mass="47001">MSNPFGSPYDDVPPTGEAETALAVEDQREHHWFAEPTKEVGPKFVGGLVLAQLVFFIALLGPATIGIGLKVQSVVPLAEQTSAIGIIAGFGAAFAVIGNVLFGRLSDRTRSRFGRRRPWIVGGTVVMTVAFVVMALGQTVPVVTAGWCLAQLGANATLAPFIATIADQVPKFQRGSVAALIGIAQNIGILGGTYLAQLFQDRLVILFVVPSLFAIGAMVLFAVILPDQRLTTRPPKMTAGEWVTTFWLNPLKHPDFALAWWSRFLITLATFMFTTFRLFYLRDELGLAEADAPAAVTLGVLIYTIALVASGWVAGKISDRTGRRKFLVAGSTLLFAVGIVLLAHVDSVAGFYVVEALLGIAYGIYVGVDLALVVDVLPNPDDSGKDLGVFNMANALPQTVAPLVGAALLAVGSATNQNYDLLLYAAGVAGLIGAVVVLPIKKVK</sequence>
<evidence type="ECO:0000256" key="1">
    <source>
        <dbReference type="ARBA" id="ARBA00004651"/>
    </source>
</evidence>
<gene>
    <name evidence="7" type="ORF">JOF54_000069</name>
</gene>
<feature type="transmembrane region" description="Helical" evidence="5">
    <location>
        <begin position="142"/>
        <end position="165"/>
    </location>
</feature>
<feature type="transmembrane region" description="Helical" evidence="5">
    <location>
        <begin position="177"/>
        <end position="197"/>
    </location>
</feature>
<feature type="transmembrane region" description="Helical" evidence="5">
    <location>
        <begin position="260"/>
        <end position="280"/>
    </location>
</feature>
<comment type="subcellular location">
    <subcellularLocation>
        <location evidence="1">Cell membrane</location>
        <topology evidence="1">Multi-pass membrane protein</topology>
    </subcellularLocation>
</comment>